<name>A0A0J6VW22_MYCCU</name>
<protein>
    <recommendedName>
        <fullName evidence="1">DUF4032 domain-containing protein</fullName>
    </recommendedName>
</protein>
<sequence length="110" mass="11913">MKFVDADGHLWAVKDMPPRVAVKEYDVLRRLAASEQLAHAARDHTGTPIQAYCDLLEVRWLLSEDVGRDVGTTAALAALTRQVVPVDSAATMAIAEIPTAPFAVLSLDDD</sequence>
<dbReference type="AlphaFoldDB" id="A0A0J6VW22"/>
<dbReference type="PATRIC" id="fig|1800.3.peg.4191"/>
<feature type="domain" description="DUF4032" evidence="1">
    <location>
        <begin position="44"/>
        <end position="83"/>
    </location>
</feature>
<dbReference type="Pfam" id="PF13224">
    <property type="entry name" value="DUF4032"/>
    <property type="match status" value="1"/>
</dbReference>
<comment type="caution">
    <text evidence="2">The sequence shown here is derived from an EMBL/GenBank/DDBJ whole genome shotgun (WGS) entry which is preliminary data.</text>
</comment>
<dbReference type="InterPro" id="IPR025111">
    <property type="entry name" value="DUF4032"/>
</dbReference>
<reference evidence="2 3" key="1">
    <citation type="journal article" date="2015" name="Genome Biol. Evol.">
        <title>Characterization of Three Mycobacterium spp. with Potential Use in Bioremediation by Genome Sequencing and Comparative Genomics.</title>
        <authorList>
            <person name="Das S."/>
            <person name="Pettersson B.M."/>
            <person name="Behra P.R."/>
            <person name="Ramesh M."/>
            <person name="Dasgupta S."/>
            <person name="Bhattacharya A."/>
            <person name="Kirsebom L.A."/>
        </authorList>
    </citation>
    <scope>NUCLEOTIDE SEQUENCE [LARGE SCALE GENOMIC DNA]</scope>
    <source>
        <strain evidence="2 3">DSM 44219</strain>
    </source>
</reference>
<evidence type="ECO:0000259" key="1">
    <source>
        <dbReference type="Pfam" id="PF13224"/>
    </source>
</evidence>
<evidence type="ECO:0000313" key="3">
    <source>
        <dbReference type="Proteomes" id="UP000036176"/>
    </source>
</evidence>
<gene>
    <name evidence="2" type="ORF">MCHUDSM44219_04165</name>
</gene>
<dbReference type="EMBL" id="JYNX01000059">
    <property type="protein sequence ID" value="KMO73592.1"/>
    <property type="molecule type" value="Genomic_DNA"/>
</dbReference>
<dbReference type="Proteomes" id="UP000036176">
    <property type="component" value="Unassembled WGS sequence"/>
</dbReference>
<accession>A0A0J6VW22</accession>
<proteinExistence type="predicted"/>
<evidence type="ECO:0000313" key="2">
    <source>
        <dbReference type="EMBL" id="KMO73592.1"/>
    </source>
</evidence>
<keyword evidence="3" id="KW-1185">Reference proteome</keyword>
<organism evidence="2 3">
    <name type="scientific">Mycolicibacterium chubuense</name>
    <name type="common">Mycobacterium chubuense</name>
    <dbReference type="NCBI Taxonomy" id="1800"/>
    <lineage>
        <taxon>Bacteria</taxon>
        <taxon>Bacillati</taxon>
        <taxon>Actinomycetota</taxon>
        <taxon>Actinomycetes</taxon>
        <taxon>Mycobacteriales</taxon>
        <taxon>Mycobacteriaceae</taxon>
        <taxon>Mycolicibacterium</taxon>
    </lineage>
</organism>